<reference evidence="12 13" key="1">
    <citation type="submission" date="2022-09" db="EMBL/GenBank/DDBJ databases">
        <authorList>
            <person name="Palmer J.M."/>
        </authorList>
    </citation>
    <scope>NUCLEOTIDE SEQUENCE [LARGE SCALE GENOMIC DNA]</scope>
    <source>
        <strain evidence="12 13">DSM 7382</strain>
    </source>
</reference>
<dbReference type="Gene3D" id="3.40.50.150">
    <property type="entry name" value="Vaccinia Virus protein VP39"/>
    <property type="match status" value="1"/>
</dbReference>
<dbReference type="Proteomes" id="UP001385951">
    <property type="component" value="Unassembled WGS sequence"/>
</dbReference>
<accession>A0AAW0GU65</accession>
<keyword evidence="4 11" id="KW-0949">S-adenosyl-L-methionine</keyword>
<feature type="binding site" evidence="11">
    <location>
        <begin position="154"/>
        <end position="155"/>
    </location>
    <ligand>
        <name>S-adenosyl-L-methionine</name>
        <dbReference type="ChEBI" id="CHEBI:59789"/>
    </ligand>
</feature>
<proteinExistence type="inferred from homology"/>
<dbReference type="InterPro" id="IPR029063">
    <property type="entry name" value="SAM-dependent_MTases_sf"/>
</dbReference>
<evidence type="ECO:0000256" key="8">
    <source>
        <dbReference type="ARBA" id="ARBA00047306"/>
    </source>
</evidence>
<dbReference type="GO" id="GO:0032259">
    <property type="term" value="P:methylation"/>
    <property type="evidence" value="ECO:0007669"/>
    <property type="project" value="UniProtKB-KW"/>
</dbReference>
<keyword evidence="13" id="KW-1185">Reference proteome</keyword>
<protein>
    <recommendedName>
        <fullName evidence="6">Alpha N-terminal protein methyltransferase 1</fullName>
        <ecNumber evidence="5">2.1.1.244</ecNumber>
    </recommendedName>
    <alternativeName>
        <fullName evidence="7">X-Pro-Lys N-terminal protein methyltransferase 1</fullName>
    </alternativeName>
</protein>
<comment type="similarity">
    <text evidence="1">Belongs to the methyltransferase superfamily. NTM1 family.</text>
</comment>
<gene>
    <name evidence="12" type="ORF">QCA50_003090</name>
</gene>
<feature type="binding site" evidence="11">
    <location>
        <position position="191"/>
    </location>
    <ligand>
        <name>S-adenosyl-L-methionine</name>
        <dbReference type="ChEBI" id="CHEBI:59789"/>
    </ligand>
</feature>
<dbReference type="SUPFAM" id="SSF53335">
    <property type="entry name" value="S-adenosyl-L-methionine-dependent methyltransferases"/>
    <property type="match status" value="1"/>
</dbReference>
<dbReference type="PANTHER" id="PTHR12753">
    <property type="entry name" value="AD-003 - RELATED"/>
    <property type="match status" value="1"/>
</dbReference>
<evidence type="ECO:0000256" key="5">
    <source>
        <dbReference type="ARBA" id="ARBA00039112"/>
    </source>
</evidence>
<feature type="binding site" evidence="11">
    <location>
        <position position="82"/>
    </location>
    <ligand>
        <name>S-adenosyl-L-methionine</name>
        <dbReference type="ChEBI" id="CHEBI:59789"/>
    </ligand>
</feature>
<dbReference type="PIRSF" id="PIRSF016958">
    <property type="entry name" value="DUF858_MeTrfase_lik"/>
    <property type="match status" value="1"/>
</dbReference>
<evidence type="ECO:0000256" key="3">
    <source>
        <dbReference type="ARBA" id="ARBA00022679"/>
    </source>
</evidence>
<name>A0AAW0GU65_9APHY</name>
<comment type="catalytic activity">
    <reaction evidence="8">
        <text>N-terminal L-seryl-L-prolyl-L-lysyl-[protein] + 3 S-adenosyl-L-methionine = N-terminal N,N,N-trimethyl-L-seryl-L-prolyl-L-lysyl-[protein] + 3 S-adenosyl-L-homocysteine + 3 H(+)</text>
        <dbReference type="Rhea" id="RHEA:54724"/>
        <dbReference type="Rhea" id="RHEA-COMP:13789"/>
        <dbReference type="Rhea" id="RHEA-COMP:13973"/>
        <dbReference type="ChEBI" id="CHEBI:15378"/>
        <dbReference type="ChEBI" id="CHEBI:57856"/>
        <dbReference type="ChEBI" id="CHEBI:59789"/>
        <dbReference type="ChEBI" id="CHEBI:138061"/>
        <dbReference type="ChEBI" id="CHEBI:138317"/>
        <dbReference type="EC" id="2.1.1.244"/>
    </reaction>
</comment>
<evidence type="ECO:0000256" key="11">
    <source>
        <dbReference type="PIRSR" id="PIRSR016958-1"/>
    </source>
</evidence>
<comment type="catalytic activity">
    <reaction evidence="10">
        <text>N-terminal L-alanyl-L-prolyl-L-lysyl-[protein] + 3 S-adenosyl-L-methionine = N-terminal N,N,N-trimethyl-L-alanyl-L-prolyl-L-lysyl-[protein] + 3 S-adenosyl-L-homocysteine + 3 H(+)</text>
        <dbReference type="Rhea" id="RHEA:54712"/>
        <dbReference type="Rhea" id="RHEA-COMP:13785"/>
        <dbReference type="Rhea" id="RHEA-COMP:13971"/>
        <dbReference type="ChEBI" id="CHEBI:15378"/>
        <dbReference type="ChEBI" id="CHEBI:57856"/>
        <dbReference type="ChEBI" id="CHEBI:59789"/>
        <dbReference type="ChEBI" id="CHEBI:138057"/>
        <dbReference type="ChEBI" id="CHEBI:138315"/>
        <dbReference type="EC" id="2.1.1.244"/>
    </reaction>
</comment>
<feature type="binding site" evidence="11">
    <location>
        <position position="87"/>
    </location>
    <ligand>
        <name>S-adenosyl-L-methionine</name>
        <dbReference type="ChEBI" id="CHEBI:59789"/>
    </ligand>
</feature>
<dbReference type="PANTHER" id="PTHR12753:SF0">
    <property type="entry name" value="ALPHA N-TERMINAL PROTEIN METHYLTRANSFERASE 1"/>
    <property type="match status" value="1"/>
</dbReference>
<dbReference type="InterPro" id="IPR008576">
    <property type="entry name" value="MeTrfase_NTM1"/>
</dbReference>
<dbReference type="GO" id="GO:0005737">
    <property type="term" value="C:cytoplasm"/>
    <property type="evidence" value="ECO:0007669"/>
    <property type="project" value="TreeGrafter"/>
</dbReference>
<dbReference type="EMBL" id="JASBNA010000003">
    <property type="protein sequence ID" value="KAK7693522.1"/>
    <property type="molecule type" value="Genomic_DNA"/>
</dbReference>
<evidence type="ECO:0000256" key="1">
    <source>
        <dbReference type="ARBA" id="ARBA00009059"/>
    </source>
</evidence>
<comment type="catalytic activity">
    <reaction evidence="9">
        <text>N-terminal L-prolyl-L-prolyl-L-lysyl-[protein] + 2 S-adenosyl-L-methionine = N-terminal N,N-dimethyl-L-prolyl-L-prolyl-L-lysyl-[protein] + 2 S-adenosyl-L-homocysteine + 2 H(+)</text>
        <dbReference type="Rhea" id="RHEA:54736"/>
        <dbReference type="Rhea" id="RHEA-COMP:13787"/>
        <dbReference type="Rhea" id="RHEA-COMP:13974"/>
        <dbReference type="ChEBI" id="CHEBI:15378"/>
        <dbReference type="ChEBI" id="CHEBI:57856"/>
        <dbReference type="ChEBI" id="CHEBI:59789"/>
        <dbReference type="ChEBI" id="CHEBI:138059"/>
        <dbReference type="ChEBI" id="CHEBI:138318"/>
        <dbReference type="EC" id="2.1.1.244"/>
    </reaction>
</comment>
<dbReference type="EC" id="2.1.1.244" evidence="5"/>
<dbReference type="AlphaFoldDB" id="A0AAW0GU65"/>
<evidence type="ECO:0000256" key="6">
    <source>
        <dbReference type="ARBA" id="ARBA00039449"/>
    </source>
</evidence>
<sequence>MATAETLPQPDVSEGIEYWNHQSADYDGVLGGFGTGSLPRVDALGSRQFLQHLIPELCTVPSAVRPLNPNPIDKRFRAVDVGAGVGRVTSDVLLHLVHDVVLVEPVESFIGEAFKRGNASASQDSNAPLPDGQTSRWKGIQDQSKSVTFVRGTLQAFNPLNPSENTTILGRVGHIPTENDLESKFDVLWCQWCLGHLSDVDLRAFFLRCKKALRDPEHSVIVVKENLCRDTDEGGPRTVFDEDDSSLTRSDMAWKKAFVDAGLELLHEQLQKGFPAGLYEVKMYALR</sequence>
<evidence type="ECO:0000256" key="7">
    <source>
        <dbReference type="ARBA" id="ARBA00043129"/>
    </source>
</evidence>
<evidence type="ECO:0000256" key="2">
    <source>
        <dbReference type="ARBA" id="ARBA00022603"/>
    </source>
</evidence>
<keyword evidence="2" id="KW-0489">Methyltransferase</keyword>
<organism evidence="12 13">
    <name type="scientific">Cerrena zonata</name>
    <dbReference type="NCBI Taxonomy" id="2478898"/>
    <lineage>
        <taxon>Eukaryota</taxon>
        <taxon>Fungi</taxon>
        <taxon>Dikarya</taxon>
        <taxon>Basidiomycota</taxon>
        <taxon>Agaricomycotina</taxon>
        <taxon>Agaricomycetes</taxon>
        <taxon>Polyporales</taxon>
        <taxon>Cerrenaceae</taxon>
        <taxon>Cerrena</taxon>
    </lineage>
</organism>
<evidence type="ECO:0000256" key="9">
    <source>
        <dbReference type="ARBA" id="ARBA00047885"/>
    </source>
</evidence>
<evidence type="ECO:0000313" key="12">
    <source>
        <dbReference type="EMBL" id="KAK7693522.1"/>
    </source>
</evidence>
<keyword evidence="3" id="KW-0808">Transferase</keyword>
<dbReference type="Pfam" id="PF05891">
    <property type="entry name" value="Methyltransf_PK"/>
    <property type="match status" value="2"/>
</dbReference>
<evidence type="ECO:0000256" key="4">
    <source>
        <dbReference type="ARBA" id="ARBA00022691"/>
    </source>
</evidence>
<comment type="caution">
    <text evidence="12">The sequence shown here is derived from an EMBL/GenBank/DDBJ whole genome shotgun (WGS) entry which is preliminary data.</text>
</comment>
<evidence type="ECO:0000256" key="10">
    <source>
        <dbReference type="ARBA" id="ARBA00048167"/>
    </source>
</evidence>
<evidence type="ECO:0000313" key="13">
    <source>
        <dbReference type="Proteomes" id="UP001385951"/>
    </source>
</evidence>
<dbReference type="GO" id="GO:0071885">
    <property type="term" value="F:N-terminal protein N-methyltransferase activity"/>
    <property type="evidence" value="ECO:0007669"/>
    <property type="project" value="UniProtKB-EC"/>
</dbReference>